<gene>
    <name evidence="3" type="ORF">F7D14_02810</name>
</gene>
<proteinExistence type="predicted"/>
<evidence type="ECO:0000256" key="1">
    <source>
        <dbReference type="SAM" id="Phobius"/>
    </source>
</evidence>
<evidence type="ECO:0000313" key="4">
    <source>
        <dbReference type="Proteomes" id="UP000422569"/>
    </source>
</evidence>
<name>A0A6B8LVT3_9HYPH</name>
<reference evidence="3 4" key="1">
    <citation type="submission" date="2019-09" db="EMBL/GenBank/DDBJ databases">
        <title>Isolation and complete genome sequencing of Methylocystis species.</title>
        <authorList>
            <person name="Rumah B.L."/>
            <person name="Stead C.E."/>
            <person name="Stevens B.C."/>
            <person name="Minton N.P."/>
            <person name="Grosse-Honebrink A."/>
            <person name="Zhang Y."/>
        </authorList>
    </citation>
    <scope>NUCLEOTIDE SEQUENCE [LARGE SCALE GENOMIC DNA]</scope>
    <source>
        <strain evidence="3 4">BRCS2</strain>
    </source>
</reference>
<evidence type="ECO:0000256" key="2">
    <source>
        <dbReference type="SAM" id="SignalP"/>
    </source>
</evidence>
<keyword evidence="1" id="KW-1133">Transmembrane helix</keyword>
<sequence>MFKKIAATTILVASLSSVAIVSTTAPAAAWVSDGAAAAIGVGAFAVGAMAAGGMGGGYGRHYYHDCYMSRRPVYNPWGDVVGFRRVSVCD</sequence>
<accession>A0A6B8LVT3</accession>
<keyword evidence="1" id="KW-0472">Membrane</keyword>
<feature type="transmembrane region" description="Helical" evidence="1">
    <location>
        <begin position="37"/>
        <end position="58"/>
    </location>
</feature>
<protein>
    <recommendedName>
        <fullName evidence="5">Sulfur globule protein</fullName>
    </recommendedName>
</protein>
<keyword evidence="4" id="KW-1185">Reference proteome</keyword>
<evidence type="ECO:0008006" key="5">
    <source>
        <dbReference type="Google" id="ProtNLM"/>
    </source>
</evidence>
<dbReference type="RefSeq" id="WP_016921867.1">
    <property type="nucleotide sequence ID" value="NZ_CP044331.1"/>
</dbReference>
<evidence type="ECO:0000313" key="3">
    <source>
        <dbReference type="EMBL" id="QGM96517.1"/>
    </source>
</evidence>
<dbReference type="KEGG" id="mpar:F7D14_02810"/>
<keyword evidence="1" id="KW-0812">Transmembrane</keyword>
<dbReference type="EMBL" id="CP044331">
    <property type="protein sequence ID" value="QGM96517.1"/>
    <property type="molecule type" value="Genomic_DNA"/>
</dbReference>
<dbReference type="Proteomes" id="UP000422569">
    <property type="component" value="Chromosome"/>
</dbReference>
<feature type="signal peptide" evidence="2">
    <location>
        <begin position="1"/>
        <end position="27"/>
    </location>
</feature>
<keyword evidence="2" id="KW-0732">Signal</keyword>
<dbReference type="AlphaFoldDB" id="A0A6B8LVT3"/>
<organism evidence="3 4">
    <name type="scientific">Methylocystis parvus</name>
    <dbReference type="NCBI Taxonomy" id="134"/>
    <lineage>
        <taxon>Bacteria</taxon>
        <taxon>Pseudomonadati</taxon>
        <taxon>Pseudomonadota</taxon>
        <taxon>Alphaproteobacteria</taxon>
        <taxon>Hyphomicrobiales</taxon>
        <taxon>Methylocystaceae</taxon>
        <taxon>Methylocystis</taxon>
    </lineage>
</organism>
<feature type="chain" id="PRO_5025543211" description="Sulfur globule protein" evidence="2">
    <location>
        <begin position="28"/>
        <end position="90"/>
    </location>
</feature>